<evidence type="ECO:0000313" key="10">
    <source>
        <dbReference type="Proteomes" id="UP000662840"/>
    </source>
</evidence>
<keyword evidence="2" id="KW-0813">Transport</keyword>
<protein>
    <submittedName>
        <fullName evidence="9">MFS transporter</fullName>
    </submittedName>
</protein>
<dbReference type="InterPro" id="IPR005829">
    <property type="entry name" value="Sugar_transporter_CS"/>
</dbReference>
<keyword evidence="3" id="KW-1003">Cell membrane</keyword>
<evidence type="ECO:0000256" key="5">
    <source>
        <dbReference type="ARBA" id="ARBA00022989"/>
    </source>
</evidence>
<feature type="transmembrane region" description="Helical" evidence="7">
    <location>
        <begin position="348"/>
        <end position="366"/>
    </location>
</feature>
<dbReference type="PROSITE" id="PS50850">
    <property type="entry name" value="MFS"/>
    <property type="match status" value="1"/>
</dbReference>
<keyword evidence="10" id="KW-1185">Reference proteome</keyword>
<dbReference type="InterPro" id="IPR050171">
    <property type="entry name" value="MFS_Transporters"/>
</dbReference>
<feature type="transmembrane region" description="Helical" evidence="7">
    <location>
        <begin position="20"/>
        <end position="39"/>
    </location>
</feature>
<evidence type="ECO:0000256" key="3">
    <source>
        <dbReference type="ARBA" id="ARBA00022475"/>
    </source>
</evidence>
<reference evidence="9 10" key="1">
    <citation type="submission" date="2020-12" db="EMBL/GenBank/DDBJ databases">
        <title>Genome sequence of Erwinia amylovora ATCC15580, a type strain.</title>
        <authorList>
            <person name="Kang I.-J."/>
            <person name="Roh E."/>
        </authorList>
    </citation>
    <scope>NUCLEOTIDE SEQUENCE [LARGE SCALE GENOMIC DNA]</scope>
    <source>
        <strain evidence="9 10">ATCC 15580</strain>
    </source>
</reference>
<dbReference type="EMBL" id="CP066796">
    <property type="protein sequence ID" value="QSI93484.1"/>
    <property type="molecule type" value="Genomic_DNA"/>
</dbReference>
<feature type="transmembrane region" description="Helical" evidence="7">
    <location>
        <begin position="261"/>
        <end position="278"/>
    </location>
</feature>
<dbReference type="SUPFAM" id="SSF103473">
    <property type="entry name" value="MFS general substrate transporter"/>
    <property type="match status" value="1"/>
</dbReference>
<name>A0ABX7MM02_ERWAM</name>
<feature type="transmembrane region" description="Helical" evidence="7">
    <location>
        <begin position="227"/>
        <end position="249"/>
    </location>
</feature>
<evidence type="ECO:0000256" key="6">
    <source>
        <dbReference type="ARBA" id="ARBA00023136"/>
    </source>
</evidence>
<feature type="transmembrane region" description="Helical" evidence="7">
    <location>
        <begin position="284"/>
        <end position="308"/>
    </location>
</feature>
<feature type="transmembrane region" description="Helical" evidence="7">
    <location>
        <begin position="51"/>
        <end position="68"/>
    </location>
</feature>
<feature type="transmembrane region" description="Helical" evidence="7">
    <location>
        <begin position="186"/>
        <end position="207"/>
    </location>
</feature>
<dbReference type="Gene3D" id="1.20.1250.20">
    <property type="entry name" value="MFS general substrate transporter like domains"/>
    <property type="match status" value="1"/>
</dbReference>
<evidence type="ECO:0000313" key="9">
    <source>
        <dbReference type="EMBL" id="QSI93484.1"/>
    </source>
</evidence>
<feature type="transmembrane region" description="Helical" evidence="7">
    <location>
        <begin position="112"/>
        <end position="134"/>
    </location>
</feature>
<dbReference type="PANTHER" id="PTHR23517">
    <property type="entry name" value="RESISTANCE PROTEIN MDTM, PUTATIVE-RELATED-RELATED"/>
    <property type="match status" value="1"/>
</dbReference>
<evidence type="ECO:0000256" key="2">
    <source>
        <dbReference type="ARBA" id="ARBA00022448"/>
    </source>
</evidence>
<proteinExistence type="predicted"/>
<keyword evidence="5 7" id="KW-1133">Transmembrane helix</keyword>
<feature type="transmembrane region" description="Helical" evidence="7">
    <location>
        <begin position="320"/>
        <end position="342"/>
    </location>
</feature>
<feature type="transmembrane region" description="Helical" evidence="7">
    <location>
        <begin position="74"/>
        <end position="91"/>
    </location>
</feature>
<evidence type="ECO:0000259" key="8">
    <source>
        <dbReference type="PROSITE" id="PS50850"/>
    </source>
</evidence>
<evidence type="ECO:0000256" key="1">
    <source>
        <dbReference type="ARBA" id="ARBA00004651"/>
    </source>
</evidence>
<dbReference type="InterPro" id="IPR011701">
    <property type="entry name" value="MFS"/>
</dbReference>
<keyword evidence="6 7" id="KW-0472">Membrane</keyword>
<organism evidence="9 10">
    <name type="scientific">Erwinia amylovora</name>
    <name type="common">Fire blight bacteria</name>
    <dbReference type="NCBI Taxonomy" id="552"/>
    <lineage>
        <taxon>Bacteria</taxon>
        <taxon>Pseudomonadati</taxon>
        <taxon>Pseudomonadota</taxon>
        <taxon>Gammaproteobacteria</taxon>
        <taxon>Enterobacterales</taxon>
        <taxon>Erwiniaceae</taxon>
        <taxon>Erwinia</taxon>
    </lineage>
</organism>
<feature type="domain" description="Major facilitator superfamily (MFS) profile" evidence="8">
    <location>
        <begin position="1"/>
        <end position="372"/>
    </location>
</feature>
<sequence>MAWPFLSIILTRTYQLTPIAIGGLMSGCTIVSIIMGVYGGAMSDRLGRKKLMIFGCLFAIVGYASIGMANSVPVFAFGLLLTSISFSWADVPGRALMSDLLQDQKRRELALQIRYCAINIAAVSGPIIGITIGLNSQKSTFLLTSLSYVPFLLFSLFFVPAGKLVDHKDSDETSDTKMNTWQMCRVILKDNVYVVVLISSILSYLVYSQFDSVLPQYFLMLDSALAVDLVTVVLVTNALTVLVAQLYLVPYFVNTSLEKRITVGVVILAVSQLLFWSNETSSTLWWGACAFVFSVAEAILLPNLSILLDRLAPAHHRGAYLGASTLVMLGLSLGRIIGGALLEWCGKNVFFVMSLLCLCIAFLMLINDKKIKIRLTDS</sequence>
<dbReference type="PROSITE" id="PS00216">
    <property type="entry name" value="SUGAR_TRANSPORT_1"/>
    <property type="match status" value="1"/>
</dbReference>
<comment type="subcellular location">
    <subcellularLocation>
        <location evidence="1">Cell membrane</location>
        <topology evidence="1">Multi-pass membrane protein</topology>
    </subcellularLocation>
</comment>
<dbReference type="Pfam" id="PF07690">
    <property type="entry name" value="MFS_1"/>
    <property type="match status" value="1"/>
</dbReference>
<keyword evidence="4 7" id="KW-0812">Transmembrane</keyword>
<dbReference type="Proteomes" id="UP000662840">
    <property type="component" value="Chromosome"/>
</dbReference>
<dbReference type="InterPro" id="IPR020846">
    <property type="entry name" value="MFS_dom"/>
</dbReference>
<gene>
    <name evidence="9" type="ORF">JGC47_15055</name>
</gene>
<feature type="transmembrane region" description="Helical" evidence="7">
    <location>
        <begin position="146"/>
        <end position="165"/>
    </location>
</feature>
<evidence type="ECO:0000256" key="7">
    <source>
        <dbReference type="SAM" id="Phobius"/>
    </source>
</evidence>
<dbReference type="InterPro" id="IPR036259">
    <property type="entry name" value="MFS_trans_sf"/>
</dbReference>
<evidence type="ECO:0000256" key="4">
    <source>
        <dbReference type="ARBA" id="ARBA00022692"/>
    </source>
</evidence>
<accession>A0ABX7MM02</accession>
<dbReference type="PANTHER" id="PTHR23517:SF2">
    <property type="entry name" value="MULTIDRUG RESISTANCE PROTEIN MDTH"/>
    <property type="match status" value="1"/>
</dbReference>